<organism evidence="3 4">
    <name type="scientific">Streptomyces populi</name>
    <dbReference type="NCBI Taxonomy" id="2058924"/>
    <lineage>
        <taxon>Bacteria</taxon>
        <taxon>Bacillati</taxon>
        <taxon>Actinomycetota</taxon>
        <taxon>Actinomycetes</taxon>
        <taxon>Kitasatosporales</taxon>
        <taxon>Streptomycetaceae</taxon>
        <taxon>Streptomyces</taxon>
    </lineage>
</organism>
<keyword evidence="4" id="KW-1185">Reference proteome</keyword>
<evidence type="ECO:0000313" key="3">
    <source>
        <dbReference type="EMBL" id="PKT73486.1"/>
    </source>
</evidence>
<proteinExistence type="predicted"/>
<dbReference type="PANTHER" id="PTHR40032:SF1">
    <property type="entry name" value="EXPORTED PROTEIN"/>
    <property type="match status" value="1"/>
</dbReference>
<accession>A0A2I0SU78</accession>
<comment type="caution">
    <text evidence="3">The sequence shown here is derived from an EMBL/GenBank/DDBJ whole genome shotgun (WGS) entry which is preliminary data.</text>
</comment>
<reference evidence="3 4" key="1">
    <citation type="submission" date="2017-12" db="EMBL/GenBank/DDBJ databases">
        <title>Streptomyces populusis sp. nov., a novel endophytic actinobacterium isolated from stems of Populus adenopoda Maxim.</title>
        <authorList>
            <person name="Wang Z."/>
        </authorList>
    </citation>
    <scope>NUCLEOTIDE SEQUENCE [LARGE SCALE GENOMIC DNA]</scope>
    <source>
        <strain evidence="3 4">A249</strain>
    </source>
</reference>
<gene>
    <name evidence="3" type="ORF">CW362_07935</name>
</gene>
<feature type="domain" description="Putative amidase" evidence="2">
    <location>
        <begin position="223"/>
        <end position="374"/>
    </location>
</feature>
<feature type="signal peptide" evidence="1">
    <location>
        <begin position="1"/>
        <end position="30"/>
    </location>
</feature>
<dbReference type="Proteomes" id="UP000236178">
    <property type="component" value="Unassembled WGS sequence"/>
</dbReference>
<evidence type="ECO:0000256" key="1">
    <source>
        <dbReference type="SAM" id="SignalP"/>
    </source>
</evidence>
<feature type="chain" id="PRO_5014166766" description="Putative amidase domain-containing protein" evidence="1">
    <location>
        <begin position="31"/>
        <end position="377"/>
    </location>
</feature>
<dbReference type="RefSeq" id="WP_103548653.1">
    <property type="nucleotide sequence ID" value="NZ_JBHJSK010000011.1"/>
</dbReference>
<dbReference type="EMBL" id="PJOS01000010">
    <property type="protein sequence ID" value="PKT73486.1"/>
    <property type="molecule type" value="Genomic_DNA"/>
</dbReference>
<sequence>MTPKNLSRSCSVVGAITLSALLLPLSAAHAAAPAPRVTASTADAFGRVADAVFTDRTAALLDEAPTARTALRATTAGVQVPDTLARTENTAVSSLHGTRSRLAALGEAYSAADTKVTVNRTRVTGRLATVWVTEATTLTYRKIRGDEPATTGFRAHHVLTFAAGPHGGWKLTGERSTDKGPRQVNQPVTTTLRATPMAVVDAPRAATTYPAPANPKTLTGGPYDYAAMATYAETYWKNYNPAYRSFNSVGGDCTNYLSQSLKAGGWATVASSGEEYGTWNYTASTQTDTWVGVNEWSWFTQTAKRSTPLANVYQMDIGDVMQMDFDKDGSKDHSMITSYRSASGVPYVTYHDTDTYRRSVSSLLAAYPNAAYYAYRT</sequence>
<keyword evidence="1" id="KW-0732">Signal</keyword>
<dbReference type="OrthoDB" id="4981342at2"/>
<dbReference type="InterPro" id="IPR024301">
    <property type="entry name" value="Amidase_6"/>
</dbReference>
<dbReference type="Pfam" id="PF12671">
    <property type="entry name" value="Amidase_6"/>
    <property type="match status" value="1"/>
</dbReference>
<dbReference type="AlphaFoldDB" id="A0A2I0SU78"/>
<dbReference type="PANTHER" id="PTHR40032">
    <property type="entry name" value="EXPORTED PROTEIN-RELATED"/>
    <property type="match status" value="1"/>
</dbReference>
<evidence type="ECO:0000259" key="2">
    <source>
        <dbReference type="Pfam" id="PF12671"/>
    </source>
</evidence>
<name>A0A2I0SU78_9ACTN</name>
<protein>
    <recommendedName>
        <fullName evidence="2">Putative amidase domain-containing protein</fullName>
    </recommendedName>
</protein>
<evidence type="ECO:0000313" key="4">
    <source>
        <dbReference type="Proteomes" id="UP000236178"/>
    </source>
</evidence>